<keyword evidence="5" id="KW-0732">Signal</keyword>
<protein>
    <recommendedName>
        <fullName evidence="6">FAD-binding PCMH-type domain-containing protein</fullName>
    </recommendedName>
</protein>
<evidence type="ECO:0000313" key="7">
    <source>
        <dbReference type="EMBL" id="KAF4610651.1"/>
    </source>
</evidence>
<name>A0A8H4QH44_9AGAR</name>
<dbReference type="PANTHER" id="PTHR42973:SF13">
    <property type="entry name" value="FAD-BINDING PCMH-TYPE DOMAIN-CONTAINING PROTEIN"/>
    <property type="match status" value="1"/>
</dbReference>
<evidence type="ECO:0000259" key="6">
    <source>
        <dbReference type="PROSITE" id="PS51387"/>
    </source>
</evidence>
<feature type="chain" id="PRO_5034218502" description="FAD-binding PCMH-type domain-containing protein" evidence="5">
    <location>
        <begin position="17"/>
        <end position="443"/>
    </location>
</feature>
<organism evidence="7 8">
    <name type="scientific">Agrocybe pediades</name>
    <dbReference type="NCBI Taxonomy" id="84607"/>
    <lineage>
        <taxon>Eukaryota</taxon>
        <taxon>Fungi</taxon>
        <taxon>Dikarya</taxon>
        <taxon>Basidiomycota</taxon>
        <taxon>Agaricomycotina</taxon>
        <taxon>Agaricomycetes</taxon>
        <taxon>Agaricomycetidae</taxon>
        <taxon>Agaricales</taxon>
        <taxon>Agaricineae</taxon>
        <taxon>Strophariaceae</taxon>
        <taxon>Agrocybe</taxon>
    </lineage>
</organism>
<evidence type="ECO:0000256" key="2">
    <source>
        <dbReference type="ARBA" id="ARBA00022630"/>
    </source>
</evidence>
<reference evidence="7 8" key="1">
    <citation type="submission" date="2019-12" db="EMBL/GenBank/DDBJ databases">
        <authorList>
            <person name="Floudas D."/>
            <person name="Bentzer J."/>
            <person name="Ahren D."/>
            <person name="Johansson T."/>
            <person name="Persson P."/>
            <person name="Tunlid A."/>
        </authorList>
    </citation>
    <scope>NUCLEOTIDE SEQUENCE [LARGE SCALE GENOMIC DNA]</scope>
    <source>
        <strain evidence="7 8">CBS 102.39</strain>
    </source>
</reference>
<dbReference type="PANTHER" id="PTHR42973">
    <property type="entry name" value="BINDING OXIDOREDUCTASE, PUTATIVE (AFU_ORTHOLOGUE AFUA_1G17690)-RELATED"/>
    <property type="match status" value="1"/>
</dbReference>
<comment type="caution">
    <text evidence="7">The sequence shown here is derived from an EMBL/GenBank/DDBJ whole genome shotgun (WGS) entry which is preliminary data.</text>
</comment>
<proteinExistence type="inferred from homology"/>
<evidence type="ECO:0000313" key="8">
    <source>
        <dbReference type="Proteomes" id="UP000521872"/>
    </source>
</evidence>
<dbReference type="InterPro" id="IPR050416">
    <property type="entry name" value="FAD-linked_Oxidoreductase"/>
</dbReference>
<dbReference type="SUPFAM" id="SSF56176">
    <property type="entry name" value="FAD-binding/transporter-associated domain-like"/>
    <property type="match status" value="1"/>
</dbReference>
<sequence>MTIFALLTALLPLALQSLIPASSHQRQQDAVCLQIQEDISPASTVYFPGDDRYTAGIMHWASSSSENSICVVEPGSSEDVAAVRTSFAVKGGGHASNVGFSSTTGVQIAMSRISDVKYDAHSQTAEIGAGLKWDDVYAALEAHNVSVVGGRVSGVGVAGFTLGEGGFNNFGIVTKFTLKTFPSKGVWGGFQYVAGTDLAQNAAAVADFCANVTDPKANIISNYGKGYMIYLHLCLLACDDTNSFLRRPKSPPPGIFDNLLAVPTLFSDVSSRNMTSFVKLVPDSIGLRGAFHTVPILKFTPSLLDVIANESAFWGTKLAPKGAGLITYAIEPFQPDIYEHNPDKTAYPPVRDVGYLPLNLYFAWVSAEFDEDFHAAMIASGEVIRQAAIAEGQDITNGPLYPNYAFPETPLSEIYGENVAELRRIKQIVDPKDIMGLAGGSKF</sequence>
<evidence type="ECO:0000256" key="3">
    <source>
        <dbReference type="ARBA" id="ARBA00022827"/>
    </source>
</evidence>
<comment type="similarity">
    <text evidence="1">Belongs to the oxygen-dependent FAD-linked oxidoreductase family.</text>
</comment>
<keyword evidence="4" id="KW-0560">Oxidoreductase</keyword>
<evidence type="ECO:0000256" key="4">
    <source>
        <dbReference type="ARBA" id="ARBA00023002"/>
    </source>
</evidence>
<accession>A0A8H4QH44</accession>
<dbReference type="InterPro" id="IPR016166">
    <property type="entry name" value="FAD-bd_PCMH"/>
</dbReference>
<dbReference type="GO" id="GO:0016491">
    <property type="term" value="F:oxidoreductase activity"/>
    <property type="evidence" value="ECO:0007669"/>
    <property type="project" value="UniProtKB-KW"/>
</dbReference>
<dbReference type="Gene3D" id="3.30.465.10">
    <property type="match status" value="2"/>
</dbReference>
<dbReference type="AlphaFoldDB" id="A0A8H4QH44"/>
<dbReference type="InterPro" id="IPR006094">
    <property type="entry name" value="Oxid_FAD_bind_N"/>
</dbReference>
<evidence type="ECO:0000256" key="1">
    <source>
        <dbReference type="ARBA" id="ARBA00005466"/>
    </source>
</evidence>
<feature type="signal peptide" evidence="5">
    <location>
        <begin position="1"/>
        <end position="16"/>
    </location>
</feature>
<keyword evidence="8" id="KW-1185">Reference proteome</keyword>
<dbReference type="PROSITE" id="PS51387">
    <property type="entry name" value="FAD_PCMH"/>
    <property type="match status" value="1"/>
</dbReference>
<dbReference type="InterPro" id="IPR036318">
    <property type="entry name" value="FAD-bd_PCMH-like_sf"/>
</dbReference>
<keyword evidence="2" id="KW-0285">Flavoprotein</keyword>
<keyword evidence="3" id="KW-0274">FAD</keyword>
<gene>
    <name evidence="7" type="ORF">D9613_006780</name>
</gene>
<dbReference type="Pfam" id="PF01565">
    <property type="entry name" value="FAD_binding_4"/>
    <property type="match status" value="1"/>
</dbReference>
<evidence type="ECO:0000256" key="5">
    <source>
        <dbReference type="SAM" id="SignalP"/>
    </source>
</evidence>
<dbReference type="InterPro" id="IPR016169">
    <property type="entry name" value="FAD-bd_PCMH_sub2"/>
</dbReference>
<dbReference type="GO" id="GO:0071949">
    <property type="term" value="F:FAD binding"/>
    <property type="evidence" value="ECO:0007669"/>
    <property type="project" value="InterPro"/>
</dbReference>
<feature type="domain" description="FAD-binding PCMH-type" evidence="6">
    <location>
        <begin position="64"/>
        <end position="219"/>
    </location>
</feature>
<dbReference type="Proteomes" id="UP000521872">
    <property type="component" value="Unassembled WGS sequence"/>
</dbReference>
<dbReference type="EMBL" id="JAACJL010000058">
    <property type="protein sequence ID" value="KAF4610651.1"/>
    <property type="molecule type" value="Genomic_DNA"/>
</dbReference>